<name>A0A7J7ZJ80_PIPKU</name>
<sequence>MNSIYIKYTYIALYLGRALFSLVLKMKCCCLCLWFNHPAPSWLNFASAVREEQALREGSRPPPPPRGCGRRQPGSGGAWFCSDSVVSGSGRGGRADTRLVRFVLLLFDIVSMPGRGESFSLPK</sequence>
<dbReference type="AlphaFoldDB" id="A0A7J7ZJ80"/>
<reference evidence="2 3" key="1">
    <citation type="journal article" date="2020" name="Nature">
        <title>Six reference-quality genomes reveal evolution of bat adaptations.</title>
        <authorList>
            <person name="Jebb D."/>
            <person name="Huang Z."/>
            <person name="Pippel M."/>
            <person name="Hughes G.M."/>
            <person name="Lavrichenko K."/>
            <person name="Devanna P."/>
            <person name="Winkler S."/>
            <person name="Jermiin L.S."/>
            <person name="Skirmuntt E.C."/>
            <person name="Katzourakis A."/>
            <person name="Burkitt-Gray L."/>
            <person name="Ray D.A."/>
            <person name="Sullivan K.A.M."/>
            <person name="Roscito J.G."/>
            <person name="Kirilenko B.M."/>
            <person name="Davalos L.M."/>
            <person name="Corthals A.P."/>
            <person name="Power M.L."/>
            <person name="Jones G."/>
            <person name="Ransome R.D."/>
            <person name="Dechmann D.K.N."/>
            <person name="Locatelli A.G."/>
            <person name="Puechmaille S.J."/>
            <person name="Fedrigo O."/>
            <person name="Jarvis E.D."/>
            <person name="Hiller M."/>
            <person name="Vernes S.C."/>
            <person name="Myers E.W."/>
            <person name="Teeling E.C."/>
        </authorList>
    </citation>
    <scope>NUCLEOTIDE SEQUENCE [LARGE SCALE GENOMIC DNA]</scope>
    <source>
        <strain evidence="2">MPipKuh1</strain>
        <tissue evidence="2">Flight muscle</tissue>
    </source>
</reference>
<protein>
    <submittedName>
        <fullName evidence="2">Uncharacterized protein</fullName>
    </submittedName>
</protein>
<accession>A0A7J7ZJ80</accession>
<feature type="region of interest" description="Disordered" evidence="1">
    <location>
        <begin position="54"/>
        <end position="76"/>
    </location>
</feature>
<gene>
    <name evidence="2" type="ORF">mPipKuh1_009377</name>
</gene>
<evidence type="ECO:0000256" key="1">
    <source>
        <dbReference type="SAM" id="MobiDB-lite"/>
    </source>
</evidence>
<evidence type="ECO:0000313" key="2">
    <source>
        <dbReference type="EMBL" id="KAF6374138.1"/>
    </source>
</evidence>
<keyword evidence="3" id="KW-1185">Reference proteome</keyword>
<evidence type="ECO:0000313" key="3">
    <source>
        <dbReference type="Proteomes" id="UP000558488"/>
    </source>
</evidence>
<comment type="caution">
    <text evidence="2">The sequence shown here is derived from an EMBL/GenBank/DDBJ whole genome shotgun (WGS) entry which is preliminary data.</text>
</comment>
<proteinExistence type="predicted"/>
<organism evidence="2 3">
    <name type="scientific">Pipistrellus kuhlii</name>
    <name type="common">Kuhl's pipistrelle</name>
    <dbReference type="NCBI Taxonomy" id="59472"/>
    <lineage>
        <taxon>Eukaryota</taxon>
        <taxon>Metazoa</taxon>
        <taxon>Chordata</taxon>
        <taxon>Craniata</taxon>
        <taxon>Vertebrata</taxon>
        <taxon>Euteleostomi</taxon>
        <taxon>Mammalia</taxon>
        <taxon>Eutheria</taxon>
        <taxon>Laurasiatheria</taxon>
        <taxon>Chiroptera</taxon>
        <taxon>Yangochiroptera</taxon>
        <taxon>Vespertilionidae</taxon>
        <taxon>Pipistrellus</taxon>
    </lineage>
</organism>
<dbReference type="Proteomes" id="UP000558488">
    <property type="component" value="Unassembled WGS sequence"/>
</dbReference>
<dbReference type="EMBL" id="JACAGB010000003">
    <property type="protein sequence ID" value="KAF6374138.1"/>
    <property type="molecule type" value="Genomic_DNA"/>
</dbReference>